<evidence type="ECO:0000313" key="2">
    <source>
        <dbReference type="EMBL" id="RXW12647.1"/>
    </source>
</evidence>
<accession>A0A4Q2D0I0</accession>
<dbReference type="EMBL" id="SDEE01001172">
    <property type="protein sequence ID" value="RXW12647.1"/>
    <property type="molecule type" value="Genomic_DNA"/>
</dbReference>
<keyword evidence="3" id="KW-1185">Reference proteome</keyword>
<comment type="caution">
    <text evidence="2">The sequence shown here is derived from an EMBL/GenBank/DDBJ whole genome shotgun (WGS) entry which is preliminary data.</text>
</comment>
<dbReference type="OrthoDB" id="10532652at2759"/>
<proteinExistence type="predicted"/>
<reference evidence="2 3" key="1">
    <citation type="submission" date="2019-01" db="EMBL/GenBank/DDBJ databases">
        <title>Draft genome sequence of Psathyrella aberdarensis IHI B618.</title>
        <authorList>
            <person name="Buettner E."/>
            <person name="Kellner H."/>
        </authorList>
    </citation>
    <scope>NUCLEOTIDE SEQUENCE [LARGE SCALE GENOMIC DNA]</scope>
    <source>
        <strain evidence="2 3">IHI B618</strain>
    </source>
</reference>
<protein>
    <submittedName>
        <fullName evidence="2">Uncharacterized protein</fullName>
    </submittedName>
</protein>
<name>A0A4Q2D0I0_9AGAR</name>
<feature type="region of interest" description="Disordered" evidence="1">
    <location>
        <begin position="1"/>
        <end position="24"/>
    </location>
</feature>
<sequence length="212" mass="24044">MKADPAEDPQIPQKPSGDSELVESLTQKNAKLGKRVNKLRRTTVNLWGLADSYRAQLQRTLGEKARAINDLRKAEEHGELAEMIWQEERAGLLEDLEKAKEGLERIESANLAERLRSAEEQAEKAGQAWKAEKAELKEELKLAEERIVELETADMAEKLREAQESIMKEHTRAMSLWLALGKERREIQILREALETGEYPTGVGQHIGEDLP</sequence>
<gene>
    <name evidence="2" type="ORF">EST38_g13208</name>
</gene>
<dbReference type="AlphaFoldDB" id="A0A4Q2D0I0"/>
<dbReference type="Proteomes" id="UP000290288">
    <property type="component" value="Unassembled WGS sequence"/>
</dbReference>
<evidence type="ECO:0000313" key="3">
    <source>
        <dbReference type="Proteomes" id="UP000290288"/>
    </source>
</evidence>
<evidence type="ECO:0000256" key="1">
    <source>
        <dbReference type="SAM" id="MobiDB-lite"/>
    </source>
</evidence>
<organism evidence="2 3">
    <name type="scientific">Candolleomyces aberdarensis</name>
    <dbReference type="NCBI Taxonomy" id="2316362"/>
    <lineage>
        <taxon>Eukaryota</taxon>
        <taxon>Fungi</taxon>
        <taxon>Dikarya</taxon>
        <taxon>Basidiomycota</taxon>
        <taxon>Agaricomycotina</taxon>
        <taxon>Agaricomycetes</taxon>
        <taxon>Agaricomycetidae</taxon>
        <taxon>Agaricales</taxon>
        <taxon>Agaricineae</taxon>
        <taxon>Psathyrellaceae</taxon>
        <taxon>Candolleomyces</taxon>
    </lineage>
</organism>